<evidence type="ECO:0000256" key="1">
    <source>
        <dbReference type="SAM" id="Phobius"/>
    </source>
</evidence>
<dbReference type="RefSeq" id="WP_377485303.1">
    <property type="nucleotide sequence ID" value="NZ_JBHUOX010000009.1"/>
</dbReference>
<organism evidence="2 3">
    <name type="scientific">Pontibacter toksunensis</name>
    <dbReference type="NCBI Taxonomy" id="1332631"/>
    <lineage>
        <taxon>Bacteria</taxon>
        <taxon>Pseudomonadati</taxon>
        <taxon>Bacteroidota</taxon>
        <taxon>Cytophagia</taxon>
        <taxon>Cytophagales</taxon>
        <taxon>Hymenobacteraceae</taxon>
        <taxon>Pontibacter</taxon>
    </lineage>
</organism>
<reference evidence="3" key="1">
    <citation type="journal article" date="2019" name="Int. J. Syst. Evol. Microbiol.">
        <title>The Global Catalogue of Microorganisms (GCM) 10K type strain sequencing project: providing services to taxonomists for standard genome sequencing and annotation.</title>
        <authorList>
            <consortium name="The Broad Institute Genomics Platform"/>
            <consortium name="The Broad Institute Genome Sequencing Center for Infectious Disease"/>
            <person name="Wu L."/>
            <person name="Ma J."/>
        </authorList>
    </citation>
    <scope>NUCLEOTIDE SEQUENCE [LARGE SCALE GENOMIC DNA]</scope>
    <source>
        <strain evidence="3">KCTC 23984</strain>
    </source>
</reference>
<feature type="transmembrane region" description="Helical" evidence="1">
    <location>
        <begin position="33"/>
        <end position="54"/>
    </location>
</feature>
<sequence length="69" mass="7782">MDKRTLYIWLLLIASILISGIIISVFVKALKVVLMAILVLALAPVIFFILKRLLMPGSKSKTDKLKKRD</sequence>
<dbReference type="Proteomes" id="UP001597641">
    <property type="component" value="Unassembled WGS sequence"/>
</dbReference>
<dbReference type="EMBL" id="JBHUOX010000009">
    <property type="protein sequence ID" value="MFD3001346.1"/>
    <property type="molecule type" value="Genomic_DNA"/>
</dbReference>
<accession>A0ABW6BVP2</accession>
<keyword evidence="1" id="KW-1133">Transmembrane helix</keyword>
<gene>
    <name evidence="2" type="ORF">ACFS7Z_13310</name>
</gene>
<evidence type="ECO:0000313" key="2">
    <source>
        <dbReference type="EMBL" id="MFD3001346.1"/>
    </source>
</evidence>
<evidence type="ECO:0000313" key="3">
    <source>
        <dbReference type="Proteomes" id="UP001597641"/>
    </source>
</evidence>
<feature type="transmembrane region" description="Helical" evidence="1">
    <location>
        <begin position="7"/>
        <end position="27"/>
    </location>
</feature>
<protein>
    <submittedName>
        <fullName evidence="2">Uncharacterized protein</fullName>
    </submittedName>
</protein>
<keyword evidence="3" id="KW-1185">Reference proteome</keyword>
<proteinExistence type="predicted"/>
<comment type="caution">
    <text evidence="2">The sequence shown here is derived from an EMBL/GenBank/DDBJ whole genome shotgun (WGS) entry which is preliminary data.</text>
</comment>
<keyword evidence="1" id="KW-0472">Membrane</keyword>
<keyword evidence="1" id="KW-0812">Transmembrane</keyword>
<name>A0ABW6BVP2_9BACT</name>